<dbReference type="InterPro" id="IPR036047">
    <property type="entry name" value="F-box-like_dom_sf"/>
</dbReference>
<dbReference type="OrthoDB" id="3027018at2759"/>
<dbReference type="Gene3D" id="1.20.1280.50">
    <property type="match status" value="1"/>
</dbReference>
<accession>A0A6A4IS79</accession>
<dbReference type="InterPro" id="IPR001810">
    <property type="entry name" value="F-box_dom"/>
</dbReference>
<feature type="region of interest" description="Disordered" evidence="2">
    <location>
        <begin position="600"/>
        <end position="620"/>
    </location>
</feature>
<dbReference type="SUPFAM" id="SSF81383">
    <property type="entry name" value="F-box domain"/>
    <property type="match status" value="1"/>
</dbReference>
<keyword evidence="5" id="KW-1185">Reference proteome</keyword>
<reference evidence="4" key="1">
    <citation type="journal article" date="2019" name="Environ. Microbiol.">
        <title>Fungal ecological strategies reflected in gene transcription - a case study of two litter decomposers.</title>
        <authorList>
            <person name="Barbi F."/>
            <person name="Kohler A."/>
            <person name="Barry K."/>
            <person name="Baskaran P."/>
            <person name="Daum C."/>
            <person name="Fauchery L."/>
            <person name="Ihrmark K."/>
            <person name="Kuo A."/>
            <person name="LaButti K."/>
            <person name="Lipzen A."/>
            <person name="Morin E."/>
            <person name="Grigoriev I.V."/>
            <person name="Henrissat B."/>
            <person name="Lindahl B."/>
            <person name="Martin F."/>
        </authorList>
    </citation>
    <scope>NUCLEOTIDE SEQUENCE</scope>
    <source>
        <strain evidence="4">JB14</strain>
    </source>
</reference>
<dbReference type="EMBL" id="ML769384">
    <property type="protein sequence ID" value="KAE9410774.1"/>
    <property type="molecule type" value="Genomic_DNA"/>
</dbReference>
<evidence type="ECO:0000259" key="3">
    <source>
        <dbReference type="Pfam" id="PF12937"/>
    </source>
</evidence>
<dbReference type="Proteomes" id="UP000799118">
    <property type="component" value="Unassembled WGS sequence"/>
</dbReference>
<feature type="domain" description="F-box" evidence="3">
    <location>
        <begin position="68"/>
        <end position="124"/>
    </location>
</feature>
<name>A0A6A4IS79_9AGAR</name>
<dbReference type="InterPro" id="IPR032675">
    <property type="entry name" value="LRR_dom_sf"/>
</dbReference>
<feature type="coiled-coil region" evidence="1">
    <location>
        <begin position="30"/>
        <end position="61"/>
    </location>
</feature>
<evidence type="ECO:0000256" key="2">
    <source>
        <dbReference type="SAM" id="MobiDB-lite"/>
    </source>
</evidence>
<proteinExistence type="predicted"/>
<sequence>MEKRRLSALDTEIYILDVQLELLGRRDAEIQRVLAEMKRMQDSVTAERDEIIAKKKELEKAKCPVNWLPNEILIEIFTQICTNPDENEPLSMDDHRTMVSLSHTCSQWRALAISTSHLWSLIYCSCTGWNEERVSTFLQRSRDAPVDIIFGHGCSSSDIKCTALSRALSKLTGLLVDNLARLRYLSVHCRAVDTSAVIVELLNDDSNRYPLLSSLSLAITHEISSFPGARSLSEFFNATEPFGLLKRLRLLRVPLLSLAPRFYSSLTTLEISFASAPSPSSVRLDDLVALLSASAQLVHLSLSINTLAIPMRDLEPILLQNLKQVELSCGQPFVFSKLFSHVNAPALERIELWLTSVSPSPSASERPPYMIHRNIHLSSLKDLSLQFISKDQDLLSGHIRCFTFPVLERLEIVNTDPRARDTDLSELEVGFPPVPRFESFFRDPRFPLLTHLSVSHFEIENEKIEALLGYIPALTSLSLDTVKNSVALLKSLTLRAPEVAAGQVLGWTTQLADASSNKKVQQMQRTMKFCTRLEALSFWGCHLDVMTVWDLFKARNDTQDEDTEAGTYTTIRQSLTSTVLPARRVIKPLRRTKLASQPEGVSQLASLERKPSSRASSSNPAAAVLASPAILQAMRARATQPPSFISYLRLAGCRGVDERALMKLVGNLCTTIVWSK</sequence>
<dbReference type="AlphaFoldDB" id="A0A6A4IS79"/>
<evidence type="ECO:0000313" key="4">
    <source>
        <dbReference type="EMBL" id="KAE9410774.1"/>
    </source>
</evidence>
<protein>
    <recommendedName>
        <fullName evidence="3">F-box domain-containing protein</fullName>
    </recommendedName>
</protein>
<dbReference type="PANTHER" id="PTHR38926:SF5">
    <property type="entry name" value="F-BOX AND LEUCINE-RICH REPEAT PROTEIN 6"/>
    <property type="match status" value="1"/>
</dbReference>
<evidence type="ECO:0000313" key="5">
    <source>
        <dbReference type="Proteomes" id="UP000799118"/>
    </source>
</evidence>
<dbReference type="Gene3D" id="3.80.10.10">
    <property type="entry name" value="Ribonuclease Inhibitor"/>
    <property type="match status" value="1"/>
</dbReference>
<evidence type="ECO:0000256" key="1">
    <source>
        <dbReference type="SAM" id="Coils"/>
    </source>
</evidence>
<organism evidence="4 5">
    <name type="scientific">Gymnopus androsaceus JB14</name>
    <dbReference type="NCBI Taxonomy" id="1447944"/>
    <lineage>
        <taxon>Eukaryota</taxon>
        <taxon>Fungi</taxon>
        <taxon>Dikarya</taxon>
        <taxon>Basidiomycota</taxon>
        <taxon>Agaricomycotina</taxon>
        <taxon>Agaricomycetes</taxon>
        <taxon>Agaricomycetidae</taxon>
        <taxon>Agaricales</taxon>
        <taxon>Marasmiineae</taxon>
        <taxon>Omphalotaceae</taxon>
        <taxon>Gymnopus</taxon>
    </lineage>
</organism>
<dbReference type="PANTHER" id="PTHR38926">
    <property type="entry name" value="F-BOX DOMAIN CONTAINING PROTEIN, EXPRESSED"/>
    <property type="match status" value="1"/>
</dbReference>
<dbReference type="SUPFAM" id="SSF52047">
    <property type="entry name" value="RNI-like"/>
    <property type="match status" value="1"/>
</dbReference>
<dbReference type="Pfam" id="PF12937">
    <property type="entry name" value="F-box-like"/>
    <property type="match status" value="1"/>
</dbReference>
<keyword evidence="1" id="KW-0175">Coiled coil</keyword>
<gene>
    <name evidence="4" type="ORF">BT96DRAFT_237634</name>
</gene>